<feature type="compositionally biased region" description="Low complexity" evidence="1">
    <location>
        <begin position="40"/>
        <end position="65"/>
    </location>
</feature>
<dbReference type="OrthoDB" id="3678394at2"/>
<evidence type="ECO:0000313" key="3">
    <source>
        <dbReference type="Proteomes" id="UP000306985"/>
    </source>
</evidence>
<feature type="region of interest" description="Disordered" evidence="1">
    <location>
        <begin position="34"/>
        <end position="65"/>
    </location>
</feature>
<organism evidence="2 3">
    <name type="scientific">Nakamurella flava</name>
    <dbReference type="NCBI Taxonomy" id="2576308"/>
    <lineage>
        <taxon>Bacteria</taxon>
        <taxon>Bacillati</taxon>
        <taxon>Actinomycetota</taxon>
        <taxon>Actinomycetes</taxon>
        <taxon>Nakamurellales</taxon>
        <taxon>Nakamurellaceae</taxon>
        <taxon>Nakamurella</taxon>
    </lineage>
</organism>
<dbReference type="EMBL" id="SZZH01000003">
    <property type="protein sequence ID" value="TKV58486.1"/>
    <property type="molecule type" value="Genomic_DNA"/>
</dbReference>
<dbReference type="Gene3D" id="3.90.1720.10">
    <property type="entry name" value="endopeptidase domain like (from Nostoc punctiforme)"/>
    <property type="match status" value="1"/>
</dbReference>
<keyword evidence="3" id="KW-1185">Reference proteome</keyword>
<dbReference type="Proteomes" id="UP000306985">
    <property type="component" value="Unassembled WGS sequence"/>
</dbReference>
<accession>A0A4U6QER4</accession>
<protein>
    <submittedName>
        <fullName evidence="2">Uncharacterized protein</fullName>
    </submittedName>
</protein>
<reference evidence="2 3" key="1">
    <citation type="submission" date="2019-05" db="EMBL/GenBank/DDBJ databases">
        <title>Nakamurella sp. N5BH11, whole genome shotgun sequence.</title>
        <authorList>
            <person name="Tuo L."/>
        </authorList>
    </citation>
    <scope>NUCLEOTIDE SEQUENCE [LARGE SCALE GENOMIC DNA]</scope>
    <source>
        <strain evidence="2 3">N5BH11</strain>
    </source>
</reference>
<proteinExistence type="predicted"/>
<evidence type="ECO:0000256" key="1">
    <source>
        <dbReference type="SAM" id="MobiDB-lite"/>
    </source>
</evidence>
<dbReference type="RefSeq" id="WP_137450149.1">
    <property type="nucleotide sequence ID" value="NZ_SZZH01000003.1"/>
</dbReference>
<dbReference type="AlphaFoldDB" id="A0A4U6QER4"/>
<gene>
    <name evidence="2" type="ORF">FDO65_13100</name>
</gene>
<evidence type="ECO:0000313" key="2">
    <source>
        <dbReference type="EMBL" id="TKV58486.1"/>
    </source>
</evidence>
<sequence length="263" mass="26703">MNRSTASSTTGAASWIALTALVLAVLPACGAGRATSSTGTPSAEPAASSVAEPTPSTSSTTASPATAGTAALLASAQTQLSGMRQSDYQHETAVDAAAGRYDYDCSGFIDYTLTQVSPAALAEIPTTASAGRALAQDFEGFFSRLGAGDAHWTRVPTVPEIRPGDIVAWLVSPDTQSRDTGHVMIAATVPEPDPTISGAYRLQIIDSTTSPHADDSRTNGATGLGTGSIGLAVDAQGQPTGFYWQGGRKPDEATSIAVGRLTG</sequence>
<name>A0A4U6QER4_9ACTN</name>
<comment type="caution">
    <text evidence="2">The sequence shown here is derived from an EMBL/GenBank/DDBJ whole genome shotgun (WGS) entry which is preliminary data.</text>
</comment>